<dbReference type="InterPro" id="IPR000600">
    <property type="entry name" value="ROK"/>
</dbReference>
<dbReference type="OrthoDB" id="5174513at2"/>
<dbReference type="SUPFAM" id="SSF53067">
    <property type="entry name" value="Actin-like ATPase domain"/>
    <property type="match status" value="1"/>
</dbReference>
<evidence type="ECO:0000313" key="5">
    <source>
        <dbReference type="Proteomes" id="UP000237846"/>
    </source>
</evidence>
<dbReference type="RefSeq" id="WP_106243135.1">
    <property type="nucleotide sequence ID" value="NZ_PVZC01000002.1"/>
</dbReference>
<dbReference type="InterPro" id="IPR036390">
    <property type="entry name" value="WH_DNA-bd_sf"/>
</dbReference>
<keyword evidence="4" id="KW-0808">Transferase</keyword>
<dbReference type="Proteomes" id="UP000237846">
    <property type="component" value="Unassembled WGS sequence"/>
</dbReference>
<keyword evidence="5" id="KW-1185">Reference proteome</keyword>
<dbReference type="Pfam" id="PF12802">
    <property type="entry name" value="MarR_2"/>
    <property type="match status" value="1"/>
</dbReference>
<gene>
    <name evidence="4" type="ORF">CLV72_102540</name>
</gene>
<evidence type="ECO:0000313" key="4">
    <source>
        <dbReference type="EMBL" id="PRY00908.1"/>
    </source>
</evidence>
<name>A0A2T0QAJ0_9ACTN</name>
<feature type="region of interest" description="Disordered" evidence="2">
    <location>
        <begin position="67"/>
        <end position="101"/>
    </location>
</feature>
<proteinExistence type="inferred from homology"/>
<sequence>MPSPRPPRGSTQDDVRRHNLSLILRELHRHGPRSRAELTARMGLNRSTIGALVAELAAAGLVYERRPRPGEGGAGDRAVPGGPVPPAPRDGARRRAGRPSLTVTPHSETVYVIAVNLGVRRLHVALVGLGGAVLARRRLDDQFGPGDPGSAVAAIVRTCRELMAGTPPDARCLGMGVAVPAVLRERDGFVRFAPNLGWKDVPLGAPLSQALGMPVAVGNEANLGVIAEHLRGRAVGFAHVIFMYGEVGVGGGVIVGDRLLGGSGGYAGEIGHIVVNPQGRVCRCGTRGCLETELGADAVLRAVGAGQDADPQDVSTLFDGRELPGLDSLSRWLGIGVGMLVNIFNPDIVVLGGHLGPMFEAGAAQVRAEVARRSLRAPWEQVRIVPSRLGNDALLGGAAELAFAPLLHDPLGVVQQGSRAAQARVEW</sequence>
<comment type="similarity">
    <text evidence="1">Belongs to the ROK (NagC/XylR) family.</text>
</comment>
<evidence type="ECO:0000256" key="1">
    <source>
        <dbReference type="ARBA" id="ARBA00006479"/>
    </source>
</evidence>
<reference evidence="4 5" key="1">
    <citation type="submission" date="2018-03" db="EMBL/GenBank/DDBJ databases">
        <title>Genomic Encyclopedia of Archaeal and Bacterial Type Strains, Phase II (KMG-II): from individual species to whole genera.</title>
        <authorList>
            <person name="Goeker M."/>
        </authorList>
    </citation>
    <scope>NUCLEOTIDE SEQUENCE [LARGE SCALE GENOMIC DNA]</scope>
    <source>
        <strain evidence="4 5">DSM 45601</strain>
    </source>
</reference>
<dbReference type="GO" id="GO:0003700">
    <property type="term" value="F:DNA-binding transcription factor activity"/>
    <property type="evidence" value="ECO:0007669"/>
    <property type="project" value="InterPro"/>
</dbReference>
<dbReference type="AlphaFoldDB" id="A0A2T0QAJ0"/>
<dbReference type="Pfam" id="PF00480">
    <property type="entry name" value="ROK"/>
    <property type="match status" value="1"/>
</dbReference>
<dbReference type="Gene3D" id="3.30.420.40">
    <property type="match status" value="2"/>
</dbReference>
<dbReference type="PANTHER" id="PTHR18964:SF149">
    <property type="entry name" value="BIFUNCTIONAL UDP-N-ACETYLGLUCOSAMINE 2-EPIMERASE_N-ACETYLMANNOSAMINE KINASE"/>
    <property type="match status" value="1"/>
</dbReference>
<dbReference type="SUPFAM" id="SSF46785">
    <property type="entry name" value="Winged helix' DNA-binding domain"/>
    <property type="match status" value="1"/>
</dbReference>
<dbReference type="InterPro" id="IPR036388">
    <property type="entry name" value="WH-like_DNA-bd_sf"/>
</dbReference>
<dbReference type="CDD" id="cd24076">
    <property type="entry name" value="ASKHA_ATPase_ROK_BsXylR-like"/>
    <property type="match status" value="1"/>
</dbReference>
<keyword evidence="4" id="KW-0418">Kinase</keyword>
<organism evidence="4 5">
    <name type="scientific">Allonocardiopsis opalescens</name>
    <dbReference type="NCBI Taxonomy" id="1144618"/>
    <lineage>
        <taxon>Bacteria</taxon>
        <taxon>Bacillati</taxon>
        <taxon>Actinomycetota</taxon>
        <taxon>Actinomycetes</taxon>
        <taxon>Streptosporangiales</taxon>
        <taxon>Allonocardiopsis</taxon>
    </lineage>
</organism>
<dbReference type="InterPro" id="IPR000835">
    <property type="entry name" value="HTH_MarR-typ"/>
</dbReference>
<evidence type="ECO:0000259" key="3">
    <source>
        <dbReference type="Pfam" id="PF12802"/>
    </source>
</evidence>
<feature type="domain" description="HTH marR-type" evidence="3">
    <location>
        <begin position="22"/>
        <end position="67"/>
    </location>
</feature>
<dbReference type="PANTHER" id="PTHR18964">
    <property type="entry name" value="ROK (REPRESSOR, ORF, KINASE) FAMILY"/>
    <property type="match status" value="1"/>
</dbReference>
<comment type="caution">
    <text evidence="4">The sequence shown here is derived from an EMBL/GenBank/DDBJ whole genome shotgun (WGS) entry which is preliminary data.</text>
</comment>
<accession>A0A2T0QAJ0</accession>
<evidence type="ECO:0000256" key="2">
    <source>
        <dbReference type="SAM" id="MobiDB-lite"/>
    </source>
</evidence>
<dbReference type="EMBL" id="PVZC01000002">
    <property type="protein sequence ID" value="PRY00908.1"/>
    <property type="molecule type" value="Genomic_DNA"/>
</dbReference>
<protein>
    <submittedName>
        <fullName evidence="4">Putative NBD/HSP70 family sugar kinase</fullName>
    </submittedName>
</protein>
<dbReference type="GO" id="GO:0016301">
    <property type="term" value="F:kinase activity"/>
    <property type="evidence" value="ECO:0007669"/>
    <property type="project" value="UniProtKB-KW"/>
</dbReference>
<dbReference type="InterPro" id="IPR043129">
    <property type="entry name" value="ATPase_NBD"/>
</dbReference>
<dbReference type="Gene3D" id="1.10.10.10">
    <property type="entry name" value="Winged helix-like DNA-binding domain superfamily/Winged helix DNA-binding domain"/>
    <property type="match status" value="1"/>
</dbReference>